<dbReference type="AlphaFoldDB" id="A0A089NB26"/>
<keyword evidence="4" id="KW-1133">Transmembrane helix</keyword>
<accession>A0A089NB26</accession>
<dbReference type="Gene3D" id="1.25.40.10">
    <property type="entry name" value="Tetratricopeptide repeat domain"/>
    <property type="match status" value="2"/>
</dbReference>
<evidence type="ECO:0000256" key="2">
    <source>
        <dbReference type="ARBA" id="ARBA00022803"/>
    </source>
</evidence>
<dbReference type="InterPro" id="IPR011990">
    <property type="entry name" value="TPR-like_helical_dom_sf"/>
</dbReference>
<dbReference type="Pfam" id="PF14559">
    <property type="entry name" value="TPR_19"/>
    <property type="match status" value="1"/>
</dbReference>
<dbReference type="InterPro" id="IPR019734">
    <property type="entry name" value="TPR_rpt"/>
</dbReference>
<evidence type="ECO:0000256" key="3">
    <source>
        <dbReference type="PROSITE-ProRule" id="PRU00339"/>
    </source>
</evidence>
<keyword evidence="6" id="KW-1185">Reference proteome</keyword>
<dbReference type="KEGG" id="pste:PSTEL_26065"/>
<name>A0A089NB26_9BACL</name>
<proteinExistence type="predicted"/>
<keyword evidence="4" id="KW-0812">Transmembrane</keyword>
<organism evidence="5 6">
    <name type="scientific">Paenibacillus stellifer</name>
    <dbReference type="NCBI Taxonomy" id="169760"/>
    <lineage>
        <taxon>Bacteria</taxon>
        <taxon>Bacillati</taxon>
        <taxon>Bacillota</taxon>
        <taxon>Bacilli</taxon>
        <taxon>Bacillales</taxon>
        <taxon>Paenibacillaceae</taxon>
        <taxon>Paenibacillus</taxon>
    </lineage>
</organism>
<evidence type="ECO:0000256" key="4">
    <source>
        <dbReference type="SAM" id="Phobius"/>
    </source>
</evidence>
<reference evidence="5 6" key="1">
    <citation type="submission" date="2014-08" db="EMBL/GenBank/DDBJ databases">
        <title>Comparative genomics of the Paenibacillus odorifer group.</title>
        <authorList>
            <person name="den Bakker H.C."/>
            <person name="Tsai Y.-C."/>
            <person name="Martin N."/>
            <person name="Korlach J."/>
            <person name="Wiedmann M."/>
        </authorList>
    </citation>
    <scope>NUCLEOTIDE SEQUENCE [LARGE SCALE GENOMIC DNA]</scope>
    <source>
        <strain evidence="5 6">DSM 14472</strain>
    </source>
</reference>
<keyword evidence="1" id="KW-0677">Repeat</keyword>
<dbReference type="InterPro" id="IPR051685">
    <property type="entry name" value="Ycf3/AcsC/BcsC/TPR_MFPF"/>
</dbReference>
<dbReference type="SUPFAM" id="SSF48452">
    <property type="entry name" value="TPR-like"/>
    <property type="match status" value="1"/>
</dbReference>
<dbReference type="PROSITE" id="PS50005">
    <property type="entry name" value="TPR"/>
    <property type="match status" value="1"/>
</dbReference>
<dbReference type="PANTHER" id="PTHR44943:SF8">
    <property type="entry name" value="TPR REPEAT-CONTAINING PROTEIN MJ0263"/>
    <property type="match status" value="1"/>
</dbReference>
<protein>
    <submittedName>
        <fullName evidence="5">Uncharacterized protein</fullName>
    </submittedName>
</protein>
<evidence type="ECO:0000313" key="6">
    <source>
        <dbReference type="Proteomes" id="UP000029507"/>
    </source>
</evidence>
<gene>
    <name evidence="5" type="ORF">PSTEL_26065</name>
</gene>
<keyword evidence="4" id="KW-0472">Membrane</keyword>
<feature type="repeat" description="TPR" evidence="3">
    <location>
        <begin position="33"/>
        <end position="66"/>
    </location>
</feature>
<dbReference type="STRING" id="169760.PSTEL_26065"/>
<dbReference type="PANTHER" id="PTHR44943">
    <property type="entry name" value="CELLULOSE SYNTHASE OPERON PROTEIN C"/>
    <property type="match status" value="1"/>
</dbReference>
<dbReference type="SMART" id="SM00028">
    <property type="entry name" value="TPR"/>
    <property type="match status" value="3"/>
</dbReference>
<keyword evidence="2 3" id="KW-0802">TPR repeat</keyword>
<sequence>MHGVRVYQLMNWRRFPEAIREAENWIAEDPENSDAYGMLAQVHLKAGSYDQALHWSSESLRCDPENPIAWFVRTITLYSQGEEKLFMEAVVEAQRIDPLESHYPFLKFNLYHKKGSLKEAREELDQALRLNPDRALYLAADSYLRANSRDFESSLASEGMALFQDPEDDQTFLHLAWAANRRGDYGKELEFMKNAVRIDPADEQIRAEYLSSLQKKYWFYRVLLMPFVVKKRLARWQFLLIWIVLWLVFRPLVVLFLLLYVLAHWASRLMVRVQVFGWRSLFRKIS</sequence>
<dbReference type="Pfam" id="PF13181">
    <property type="entry name" value="TPR_8"/>
    <property type="match status" value="1"/>
</dbReference>
<dbReference type="HOGENOM" id="CLU_972686_0_0_9"/>
<evidence type="ECO:0000256" key="1">
    <source>
        <dbReference type="ARBA" id="ARBA00022737"/>
    </source>
</evidence>
<feature type="transmembrane region" description="Helical" evidence="4">
    <location>
        <begin position="239"/>
        <end position="263"/>
    </location>
</feature>
<evidence type="ECO:0000313" key="5">
    <source>
        <dbReference type="EMBL" id="AIQ66064.1"/>
    </source>
</evidence>
<dbReference type="EMBL" id="CP009286">
    <property type="protein sequence ID" value="AIQ66064.1"/>
    <property type="molecule type" value="Genomic_DNA"/>
</dbReference>
<dbReference type="Proteomes" id="UP000029507">
    <property type="component" value="Chromosome"/>
</dbReference>